<protein>
    <recommendedName>
        <fullName evidence="2">Thioesterase TesA</fullName>
    </recommendedName>
</protein>
<comment type="catalytic activity">
    <reaction evidence="3">
        <text>a fatty acyl-CoA + H2O = a fatty acid + CoA + H(+)</text>
        <dbReference type="Rhea" id="RHEA:16781"/>
        <dbReference type="ChEBI" id="CHEBI:15377"/>
        <dbReference type="ChEBI" id="CHEBI:15378"/>
        <dbReference type="ChEBI" id="CHEBI:28868"/>
        <dbReference type="ChEBI" id="CHEBI:57287"/>
        <dbReference type="ChEBI" id="CHEBI:77636"/>
    </reaction>
</comment>
<name>A0A291RQM4_9NOCA</name>
<reference evidence="5 6" key="1">
    <citation type="submission" date="2017-10" db="EMBL/GenBank/DDBJ databases">
        <title>Comparative genomics between pathogenic Norcardia.</title>
        <authorList>
            <person name="Zeng L."/>
        </authorList>
    </citation>
    <scope>NUCLEOTIDE SEQUENCE [LARGE SCALE GENOMIC DNA]</scope>
    <source>
        <strain evidence="5 6">NC_YFY_NT001</strain>
    </source>
</reference>
<evidence type="ECO:0000313" key="5">
    <source>
        <dbReference type="EMBL" id="ATL69773.1"/>
    </source>
</evidence>
<proteinExistence type="inferred from homology"/>
<dbReference type="PANTHER" id="PTHR11487">
    <property type="entry name" value="THIOESTERASE"/>
    <property type="match status" value="1"/>
</dbReference>
<dbReference type="KEGG" id="ntp:CRH09_29975"/>
<dbReference type="AlphaFoldDB" id="A0A291RQM4"/>
<dbReference type="InterPro" id="IPR029058">
    <property type="entry name" value="AB_hydrolase_fold"/>
</dbReference>
<evidence type="ECO:0000256" key="1">
    <source>
        <dbReference type="ARBA" id="ARBA00007169"/>
    </source>
</evidence>
<organism evidence="5 6">
    <name type="scientific">Nocardia terpenica</name>
    <dbReference type="NCBI Taxonomy" id="455432"/>
    <lineage>
        <taxon>Bacteria</taxon>
        <taxon>Bacillati</taxon>
        <taxon>Actinomycetota</taxon>
        <taxon>Actinomycetes</taxon>
        <taxon>Mycobacteriales</taxon>
        <taxon>Nocardiaceae</taxon>
        <taxon>Nocardia</taxon>
    </lineage>
</organism>
<gene>
    <name evidence="5" type="ORF">CRH09_29975</name>
</gene>
<feature type="domain" description="Thioesterase" evidence="4">
    <location>
        <begin position="25"/>
        <end position="245"/>
    </location>
</feature>
<dbReference type="Gene3D" id="3.40.50.1820">
    <property type="entry name" value="alpha/beta hydrolase"/>
    <property type="match status" value="1"/>
</dbReference>
<dbReference type="InterPro" id="IPR001031">
    <property type="entry name" value="Thioesterase"/>
</dbReference>
<dbReference type="Proteomes" id="UP000221961">
    <property type="component" value="Chromosome"/>
</dbReference>
<sequence length="261" mass="28608">MAQLPRSEADLWLRTFVPRPDARVRLVCFPHAGGGATAFRGWADLLPSAVELLAVQYPGRQDRIGEPPLSDMITLVDRIVPVVPACFDKPVAFFGHSMGAIVAFEVARRLRPRYPSPLVRLFVSARRAPSDPSAKPLTLADDADVLAYVRALGGSDGGLSEDRDLRELLLPMMRNDFGMASNYRYVPGAPLTCPITAISGDRDSGFTMSHAQRWSDHTVGGFDAHSLPGGHFYTEAVPERLAELLTERLGIAQEVETQRSR</sequence>
<evidence type="ECO:0000313" key="6">
    <source>
        <dbReference type="Proteomes" id="UP000221961"/>
    </source>
</evidence>
<dbReference type="Pfam" id="PF00975">
    <property type="entry name" value="Thioesterase"/>
    <property type="match status" value="1"/>
</dbReference>
<comment type="similarity">
    <text evidence="1">Belongs to the thioesterase family.</text>
</comment>
<evidence type="ECO:0000256" key="2">
    <source>
        <dbReference type="ARBA" id="ARBA00015007"/>
    </source>
</evidence>
<dbReference type="PANTHER" id="PTHR11487:SF0">
    <property type="entry name" value="S-ACYL FATTY ACID SYNTHASE THIOESTERASE, MEDIUM CHAIN"/>
    <property type="match status" value="1"/>
</dbReference>
<evidence type="ECO:0000256" key="3">
    <source>
        <dbReference type="ARBA" id="ARBA00024293"/>
    </source>
</evidence>
<dbReference type="GeneID" id="88361520"/>
<dbReference type="InterPro" id="IPR012223">
    <property type="entry name" value="TEII"/>
</dbReference>
<dbReference type="GO" id="GO:0008610">
    <property type="term" value="P:lipid biosynthetic process"/>
    <property type="evidence" value="ECO:0007669"/>
    <property type="project" value="TreeGrafter"/>
</dbReference>
<accession>A0A291RQM4</accession>
<dbReference type="RefSeq" id="WP_098696779.1">
    <property type="nucleotide sequence ID" value="NZ_CP023778.1"/>
</dbReference>
<dbReference type="SUPFAM" id="SSF53474">
    <property type="entry name" value="alpha/beta-Hydrolases"/>
    <property type="match status" value="1"/>
</dbReference>
<dbReference type="EMBL" id="CP023778">
    <property type="protein sequence ID" value="ATL69773.1"/>
    <property type="molecule type" value="Genomic_DNA"/>
</dbReference>
<evidence type="ECO:0000259" key="4">
    <source>
        <dbReference type="Pfam" id="PF00975"/>
    </source>
</evidence>